<evidence type="ECO:0000256" key="4">
    <source>
        <dbReference type="ARBA" id="ARBA00022771"/>
    </source>
</evidence>
<dbReference type="SMART" id="SM00355">
    <property type="entry name" value="ZnF_C2H2"/>
    <property type="match status" value="3"/>
</dbReference>
<dbReference type="Pfam" id="PF12874">
    <property type="entry name" value="zf-met"/>
    <property type="match status" value="3"/>
</dbReference>
<dbReference type="InterPro" id="IPR051868">
    <property type="entry name" value="ZN346_ZMAT4"/>
</dbReference>
<feature type="domain" description="C2H2-type" evidence="7">
    <location>
        <begin position="41"/>
        <end position="63"/>
    </location>
</feature>
<feature type="non-terminal residue" evidence="8">
    <location>
        <position position="1"/>
    </location>
</feature>
<keyword evidence="2" id="KW-0479">Metal-binding</keyword>
<dbReference type="Proteomes" id="UP000321570">
    <property type="component" value="Unassembled WGS sequence"/>
</dbReference>
<reference evidence="8 9" key="1">
    <citation type="submission" date="2019-07" db="EMBL/GenBank/DDBJ databases">
        <authorList>
            <person name="Jastrzebski P J."/>
            <person name="Paukszto L."/>
            <person name="Jastrzebski P J."/>
        </authorList>
    </citation>
    <scope>NUCLEOTIDE SEQUENCE [LARGE SCALE GENOMIC DNA]</scope>
    <source>
        <strain evidence="8 9">WMS-il1</strain>
    </source>
</reference>
<evidence type="ECO:0000256" key="2">
    <source>
        <dbReference type="ARBA" id="ARBA00022723"/>
    </source>
</evidence>
<keyword evidence="6" id="KW-0539">Nucleus</keyword>
<dbReference type="PANTHER" id="PTHR46144:SF6">
    <property type="entry name" value="C2H2-TYPE DOMAIN-CONTAINING PROTEIN"/>
    <property type="match status" value="1"/>
</dbReference>
<dbReference type="Gene3D" id="3.30.160.60">
    <property type="entry name" value="Classic Zinc Finger"/>
    <property type="match status" value="3"/>
</dbReference>
<feature type="domain" description="C2H2-type" evidence="7">
    <location>
        <begin position="156"/>
        <end position="178"/>
    </location>
</feature>
<name>A0A564YLJ7_HYMDI</name>
<evidence type="ECO:0000256" key="3">
    <source>
        <dbReference type="ARBA" id="ARBA00022737"/>
    </source>
</evidence>
<dbReference type="GO" id="GO:0003676">
    <property type="term" value="F:nucleic acid binding"/>
    <property type="evidence" value="ECO:0007669"/>
    <property type="project" value="InterPro"/>
</dbReference>
<organism evidence="8 9">
    <name type="scientific">Hymenolepis diminuta</name>
    <name type="common">Rat tapeworm</name>
    <dbReference type="NCBI Taxonomy" id="6216"/>
    <lineage>
        <taxon>Eukaryota</taxon>
        <taxon>Metazoa</taxon>
        <taxon>Spiralia</taxon>
        <taxon>Lophotrochozoa</taxon>
        <taxon>Platyhelminthes</taxon>
        <taxon>Cestoda</taxon>
        <taxon>Eucestoda</taxon>
        <taxon>Cyclophyllidea</taxon>
        <taxon>Hymenolepididae</taxon>
        <taxon>Hymenolepis</taxon>
    </lineage>
</organism>
<protein>
    <recommendedName>
        <fullName evidence="7">C2H2-type domain-containing protein</fullName>
    </recommendedName>
</protein>
<evidence type="ECO:0000256" key="5">
    <source>
        <dbReference type="ARBA" id="ARBA00022833"/>
    </source>
</evidence>
<proteinExistence type="predicted"/>
<evidence type="ECO:0000313" key="9">
    <source>
        <dbReference type="Proteomes" id="UP000321570"/>
    </source>
</evidence>
<keyword evidence="9" id="KW-1185">Reference proteome</keyword>
<dbReference type="SMART" id="SM00451">
    <property type="entry name" value="ZnF_U1"/>
    <property type="match status" value="4"/>
</dbReference>
<dbReference type="InterPro" id="IPR036236">
    <property type="entry name" value="Znf_C2H2_sf"/>
</dbReference>
<dbReference type="GO" id="GO:0005634">
    <property type="term" value="C:nucleus"/>
    <property type="evidence" value="ECO:0007669"/>
    <property type="project" value="UniProtKB-SubCell"/>
</dbReference>
<sequence>CIGNVHTVPGFCGGFVRLITLGNRTFSSYLAAMNELRNYSCDVCNIICNSGEQLRSHESGRSHLKKCMNASSDMCINKPVCYQPLQVSPVSDSDDLETCPMCCNQYSQADFLTHSCECDLIDSISLPPAPFVVIDPSSSTTPLKKQTPAERSEFYCGSCDVSLFSKANYDAHVKGKKHVDNKNKLLIRKAQIEGETNIGLESLSCSLSGIKVIEGSDTSLVGSSLLQQPKDTFSSICSSSVTKAPSSMYCNACDVHLNSTTQMISHVNGKKHQVNLKRSAGQVDAANVSDVKIPQNLLQTTTKSSTPAQKPIISSHLPPNSIMCLVCNVPVGLNDIFHHEKGRAHVYKAAMDGCARINREFPFEYYMFRRQFGPLLPSILSQLPPLPQKLKDDLSVIAEKSEDVVLQLSLENISSISAISLAIAMGIVSGNRQDFEHIFVVWICPQTSTVPNRIMEVRRMVQNFSIKPLLANIQKEAFSLDNTELELTKHDIAFSTPGSLTNLMVAHSNIHRAIPALVLTDVEKCVDNDPLCVLLNRFGAMPIQHRPRIIYITCGQVQNWPLLSTFLVVR</sequence>
<dbReference type="EMBL" id="CABIJS010000277">
    <property type="protein sequence ID" value="VUZ48151.1"/>
    <property type="molecule type" value="Genomic_DNA"/>
</dbReference>
<keyword evidence="4" id="KW-0863">Zinc-finger</keyword>
<comment type="subcellular location">
    <subcellularLocation>
        <location evidence="1">Nucleus</location>
    </subcellularLocation>
</comment>
<dbReference type="PROSITE" id="PS00028">
    <property type="entry name" value="ZINC_FINGER_C2H2_1"/>
    <property type="match status" value="2"/>
</dbReference>
<evidence type="ECO:0000313" key="8">
    <source>
        <dbReference type="EMBL" id="VUZ48151.1"/>
    </source>
</evidence>
<dbReference type="SUPFAM" id="SSF57667">
    <property type="entry name" value="beta-beta-alpha zinc fingers"/>
    <property type="match status" value="3"/>
</dbReference>
<keyword evidence="5" id="KW-0862">Zinc</keyword>
<dbReference type="AlphaFoldDB" id="A0A564YLJ7"/>
<evidence type="ECO:0000256" key="1">
    <source>
        <dbReference type="ARBA" id="ARBA00004123"/>
    </source>
</evidence>
<dbReference type="InterPro" id="IPR013087">
    <property type="entry name" value="Znf_C2H2_type"/>
</dbReference>
<dbReference type="InterPro" id="IPR003604">
    <property type="entry name" value="Matrin/U1-like-C_Znf_C2H2"/>
</dbReference>
<dbReference type="PANTHER" id="PTHR46144">
    <property type="entry name" value="ZINC FINGER PROTEIN 385B-LIKE"/>
    <property type="match status" value="1"/>
</dbReference>
<evidence type="ECO:0000256" key="6">
    <source>
        <dbReference type="ARBA" id="ARBA00023242"/>
    </source>
</evidence>
<gene>
    <name evidence="8" type="ORF">WMSIL1_LOCUS7640</name>
</gene>
<keyword evidence="3" id="KW-0677">Repeat</keyword>
<evidence type="ECO:0000259" key="7">
    <source>
        <dbReference type="PROSITE" id="PS00028"/>
    </source>
</evidence>
<accession>A0A564YLJ7</accession>
<dbReference type="GO" id="GO:0008270">
    <property type="term" value="F:zinc ion binding"/>
    <property type="evidence" value="ECO:0007669"/>
    <property type="project" value="UniProtKB-KW"/>
</dbReference>